<dbReference type="Proteomes" id="UP000501939">
    <property type="component" value="Chromosome"/>
</dbReference>
<keyword evidence="1" id="KW-0732">Signal</keyword>
<reference evidence="2 3" key="1">
    <citation type="submission" date="2020-03" db="EMBL/GenBank/DDBJ databases">
        <authorList>
            <person name="Zhu W."/>
        </authorList>
    </citation>
    <scope>NUCLEOTIDE SEQUENCE [LARGE SCALE GENOMIC DNA]</scope>
    <source>
        <strain evidence="2 3">185</strain>
    </source>
</reference>
<evidence type="ECO:0000313" key="3">
    <source>
        <dbReference type="Proteomes" id="UP000501939"/>
    </source>
</evidence>
<accession>A0A6G8S3K7</accession>
<organism evidence="2 3">
    <name type="scientific">Acinetobacter lanii</name>
    <dbReference type="NCBI Taxonomy" id="2715163"/>
    <lineage>
        <taxon>Bacteria</taxon>
        <taxon>Pseudomonadati</taxon>
        <taxon>Pseudomonadota</taxon>
        <taxon>Gammaproteobacteria</taxon>
        <taxon>Moraxellales</taxon>
        <taxon>Moraxellaceae</taxon>
        <taxon>Acinetobacter</taxon>
    </lineage>
</organism>
<proteinExistence type="predicted"/>
<feature type="signal peptide" evidence="1">
    <location>
        <begin position="1"/>
        <end position="21"/>
    </location>
</feature>
<dbReference type="KEGG" id="alj:G8D99_07010"/>
<dbReference type="EMBL" id="CP049916">
    <property type="protein sequence ID" value="QIO08796.1"/>
    <property type="molecule type" value="Genomic_DNA"/>
</dbReference>
<evidence type="ECO:0000313" key="2">
    <source>
        <dbReference type="EMBL" id="QIO08796.1"/>
    </source>
</evidence>
<name>A0A6G8S3K7_9GAMM</name>
<dbReference type="AlphaFoldDB" id="A0A6G8S3K7"/>
<keyword evidence="3" id="KW-1185">Reference proteome</keyword>
<feature type="chain" id="PRO_5026007802" evidence="1">
    <location>
        <begin position="22"/>
        <end position="159"/>
    </location>
</feature>
<evidence type="ECO:0000256" key="1">
    <source>
        <dbReference type="SAM" id="SignalP"/>
    </source>
</evidence>
<protein>
    <submittedName>
        <fullName evidence="2">Uncharacterized protein</fullName>
    </submittedName>
</protein>
<dbReference type="RefSeq" id="WP_166323874.1">
    <property type="nucleotide sequence ID" value="NZ_CP049916.1"/>
</dbReference>
<sequence length="159" mass="18318">MRSTFSALVFTSLCLVSPVHAATSQATEFDQYLKQKKILNDQYKIEDKKQLNEILKVLSAEDSKTLPIQIDQNSLIEQLELSANQTILKGSITTPDFNQFEKDLGKKDIRKMIEKNLLNNCDVLFEHEYQRVNPYSIAIELKSDHDQYDFKVTQKDCGI</sequence>
<gene>
    <name evidence="2" type="ORF">G8D99_07010</name>
</gene>